<dbReference type="EMBL" id="LNYB01000081">
    <property type="protein sequence ID" value="KTC96178.1"/>
    <property type="molecule type" value="Genomic_DNA"/>
</dbReference>
<protein>
    <submittedName>
        <fullName evidence="3">Putative transporter</fullName>
    </submittedName>
</protein>
<dbReference type="SUPFAM" id="SSF55797">
    <property type="entry name" value="PR-1-like"/>
    <property type="match status" value="1"/>
</dbReference>
<proteinExistence type="predicted"/>
<dbReference type="PATRIC" id="fig|453.4.peg.2166"/>
<gene>
    <name evidence="3" type="ORF">Lfee_1976</name>
    <name evidence="4" type="ORF">NCTC12022_02182</name>
</gene>
<name>A0A0W0TKP4_9GAMM</name>
<sequence>MKKIKKLVKSFLVVALAISILPQAYAVAKTNYAAIDAENQKKILVYVNQYRQKRGLPPLKMNKLISQEAERHSRDMATHRVPFGHQYFSKRIKRIFDNIQQCHGGAENVAYNYRDAKIVVEQWLTSPGHRRNIEGRYNLTGIGLARDSKGKLYFTQIFVRTDNAAHLG</sequence>
<dbReference type="Gene3D" id="3.40.33.10">
    <property type="entry name" value="CAP"/>
    <property type="match status" value="1"/>
</dbReference>
<dbReference type="InterPro" id="IPR014044">
    <property type="entry name" value="CAP_dom"/>
</dbReference>
<evidence type="ECO:0000313" key="5">
    <source>
        <dbReference type="Proteomes" id="UP000054698"/>
    </source>
</evidence>
<dbReference type="AlphaFoldDB" id="A0A0W0TKP4"/>
<reference evidence="3 5" key="1">
    <citation type="submission" date="2015-11" db="EMBL/GenBank/DDBJ databases">
        <title>Genomic analysis of 38 Legionella species identifies large and diverse effector repertoires.</title>
        <authorList>
            <person name="Burstein D."/>
            <person name="Amaro F."/>
            <person name="Zusman T."/>
            <person name="Lifshitz Z."/>
            <person name="Cohen O."/>
            <person name="Gilbert J.A."/>
            <person name="Pupko T."/>
            <person name="Shuman H.A."/>
            <person name="Segal G."/>
        </authorList>
    </citation>
    <scope>NUCLEOTIDE SEQUENCE [LARGE SCALE GENOMIC DNA]</scope>
    <source>
        <strain evidence="3 5">WO-44C</strain>
    </source>
</reference>
<dbReference type="PANTHER" id="PTHR31157:SF1">
    <property type="entry name" value="SCP DOMAIN-CONTAINING PROTEIN"/>
    <property type="match status" value="1"/>
</dbReference>
<evidence type="ECO:0000256" key="1">
    <source>
        <dbReference type="SAM" id="SignalP"/>
    </source>
</evidence>
<dbReference type="RefSeq" id="WP_238584914.1">
    <property type="nucleotide sequence ID" value="NZ_CAAAHT010000011.1"/>
</dbReference>
<dbReference type="Proteomes" id="UP000054698">
    <property type="component" value="Unassembled WGS sequence"/>
</dbReference>
<evidence type="ECO:0000313" key="6">
    <source>
        <dbReference type="Proteomes" id="UP000251942"/>
    </source>
</evidence>
<keyword evidence="5" id="KW-1185">Reference proteome</keyword>
<organism evidence="3 5">
    <name type="scientific">Legionella feeleii</name>
    <dbReference type="NCBI Taxonomy" id="453"/>
    <lineage>
        <taxon>Bacteria</taxon>
        <taxon>Pseudomonadati</taxon>
        <taxon>Pseudomonadota</taxon>
        <taxon>Gammaproteobacteria</taxon>
        <taxon>Legionellales</taxon>
        <taxon>Legionellaceae</taxon>
        <taxon>Legionella</taxon>
    </lineage>
</organism>
<evidence type="ECO:0000313" key="3">
    <source>
        <dbReference type="EMBL" id="KTC96178.1"/>
    </source>
</evidence>
<dbReference type="PANTHER" id="PTHR31157">
    <property type="entry name" value="SCP DOMAIN-CONTAINING PROTEIN"/>
    <property type="match status" value="1"/>
</dbReference>
<reference evidence="4 6" key="2">
    <citation type="submission" date="2018-06" db="EMBL/GenBank/DDBJ databases">
        <authorList>
            <consortium name="Pathogen Informatics"/>
            <person name="Doyle S."/>
        </authorList>
    </citation>
    <scope>NUCLEOTIDE SEQUENCE [LARGE SCALE GENOMIC DNA]</scope>
    <source>
        <strain evidence="4 6">NCTC12022</strain>
    </source>
</reference>
<dbReference type="Proteomes" id="UP000251942">
    <property type="component" value="Unassembled WGS sequence"/>
</dbReference>
<feature type="chain" id="PRO_5033246034" evidence="1">
    <location>
        <begin position="27"/>
        <end position="168"/>
    </location>
</feature>
<dbReference type="Pfam" id="PF00188">
    <property type="entry name" value="CAP"/>
    <property type="match status" value="1"/>
</dbReference>
<evidence type="ECO:0000313" key="4">
    <source>
        <dbReference type="EMBL" id="SPX61442.1"/>
    </source>
</evidence>
<evidence type="ECO:0000259" key="2">
    <source>
        <dbReference type="Pfam" id="PF00188"/>
    </source>
</evidence>
<keyword evidence="1" id="KW-0732">Signal</keyword>
<dbReference type="CDD" id="cd05379">
    <property type="entry name" value="CAP_bacterial"/>
    <property type="match status" value="1"/>
</dbReference>
<accession>A0A0W0TKP4</accession>
<feature type="signal peptide" evidence="1">
    <location>
        <begin position="1"/>
        <end position="26"/>
    </location>
</feature>
<dbReference type="EMBL" id="UASS01000022">
    <property type="protein sequence ID" value="SPX61442.1"/>
    <property type="molecule type" value="Genomic_DNA"/>
</dbReference>
<feature type="domain" description="SCP" evidence="2">
    <location>
        <begin position="46"/>
        <end position="158"/>
    </location>
</feature>
<dbReference type="InterPro" id="IPR035940">
    <property type="entry name" value="CAP_sf"/>
</dbReference>
<dbReference type="STRING" id="453.Lfee_1976"/>